<reference evidence="2" key="1">
    <citation type="submission" date="2023-07" db="EMBL/GenBank/DDBJ databases">
        <title>Insights into the diversity of cutaneous corynebacteria.</title>
        <authorList>
            <person name="Bruggemann H."/>
            <person name="Poehlein A."/>
        </authorList>
    </citation>
    <scope>NUCLEOTIDE SEQUENCE</scope>
    <source>
        <strain evidence="2">P7_F1</strain>
    </source>
</reference>
<feature type="signal peptide" evidence="1">
    <location>
        <begin position="1"/>
        <end position="25"/>
    </location>
</feature>
<keyword evidence="3" id="KW-1185">Reference proteome</keyword>
<organism evidence="2 3">
    <name type="scientific">Corynebacterium kefirresidentii</name>
    <dbReference type="NCBI Taxonomy" id="1979527"/>
    <lineage>
        <taxon>Bacteria</taxon>
        <taxon>Bacillati</taxon>
        <taxon>Actinomycetota</taxon>
        <taxon>Actinomycetes</taxon>
        <taxon>Mycobacteriales</taxon>
        <taxon>Corynebacteriaceae</taxon>
        <taxon>Corynebacterium</taxon>
    </lineage>
</organism>
<keyword evidence="1" id="KW-0732">Signal</keyword>
<evidence type="ECO:0000313" key="3">
    <source>
        <dbReference type="Proteomes" id="UP001174347"/>
    </source>
</evidence>
<dbReference type="RefSeq" id="WP_301716419.1">
    <property type="nucleotide sequence ID" value="NZ_JAUKFK010000009.1"/>
</dbReference>
<comment type="caution">
    <text evidence="2">The sequence shown here is derived from an EMBL/GenBank/DDBJ whole genome shotgun (WGS) entry which is preliminary data.</text>
</comment>
<evidence type="ECO:0000313" key="2">
    <source>
        <dbReference type="EMBL" id="MDN8620673.1"/>
    </source>
</evidence>
<accession>A0ABT8Q660</accession>
<proteinExistence type="predicted"/>
<gene>
    <name evidence="2" type="ORF">Q0N36_08785</name>
</gene>
<dbReference type="EMBL" id="JAUKFM010000006">
    <property type="protein sequence ID" value="MDN8620673.1"/>
    <property type="molecule type" value="Genomic_DNA"/>
</dbReference>
<dbReference type="Proteomes" id="UP001174347">
    <property type="component" value="Unassembled WGS sequence"/>
</dbReference>
<protein>
    <submittedName>
        <fullName evidence="2">Uncharacterized protein</fullName>
    </submittedName>
</protein>
<sequence>MIKKFLMVSVLVAVSAVTSVGEADATDVKAAPPKEKTSYQVIEGGEAQSADPTAYNYVPKENSTPGKAIQPLSASGYQPINGFGFTYKGNNFKVTTGELQHRIIGSRNHIENEGVQYRVPSTVCNWRVDYQNRNGAQIHRTFVGKTHTGCGFGAVADNGPHNVYVKSGSQQCARLYIAGKFRGEQCHHIG</sequence>
<feature type="chain" id="PRO_5047059355" evidence="1">
    <location>
        <begin position="26"/>
        <end position="190"/>
    </location>
</feature>
<name>A0ABT8Q660_9CORY</name>
<evidence type="ECO:0000256" key="1">
    <source>
        <dbReference type="SAM" id="SignalP"/>
    </source>
</evidence>